<dbReference type="Proteomes" id="UP000077469">
    <property type="component" value="Chromosome"/>
</dbReference>
<gene>
    <name evidence="1" type="ORF">AJ81_10080</name>
</gene>
<proteinExistence type="predicted"/>
<keyword evidence="2" id="KW-1185">Reference proteome</keyword>
<reference evidence="1 2" key="1">
    <citation type="submission" date="2014-01" db="EMBL/GenBank/DDBJ databases">
        <title>Genome sequencing of Thermotog hypogea.</title>
        <authorList>
            <person name="Zhang X."/>
            <person name="Alvare G."/>
            <person name="Fristensky B."/>
            <person name="Chen L."/>
            <person name="Suen T."/>
            <person name="Chen Q."/>
            <person name="Ma K."/>
        </authorList>
    </citation>
    <scope>NUCLEOTIDE SEQUENCE [LARGE SCALE GENOMIC DNA]</scope>
    <source>
        <strain evidence="1 2">DSM 11164</strain>
    </source>
</reference>
<dbReference type="PaxDb" id="1123384-AJ81_10080"/>
<organism evidence="1 2">
    <name type="scientific">Pseudothermotoga hypogea DSM 11164 = NBRC 106472</name>
    <dbReference type="NCBI Taxonomy" id="1123384"/>
    <lineage>
        <taxon>Bacteria</taxon>
        <taxon>Thermotogati</taxon>
        <taxon>Thermotogota</taxon>
        <taxon>Thermotogae</taxon>
        <taxon>Thermotogales</taxon>
        <taxon>Thermotogaceae</taxon>
        <taxon>Pseudothermotoga</taxon>
    </lineage>
</organism>
<dbReference type="EMBL" id="CP007141">
    <property type="protein sequence ID" value="AJC74915.1"/>
    <property type="molecule type" value="Genomic_DNA"/>
</dbReference>
<protein>
    <submittedName>
        <fullName evidence="1">Uncharacterized protein</fullName>
    </submittedName>
</protein>
<name>A0A0X1KUH4_9THEM</name>
<evidence type="ECO:0000313" key="2">
    <source>
        <dbReference type="Proteomes" id="UP000077469"/>
    </source>
</evidence>
<evidence type="ECO:0000313" key="1">
    <source>
        <dbReference type="EMBL" id="AJC74915.1"/>
    </source>
</evidence>
<accession>A0A0X1KUH4</accession>
<dbReference type="AlphaFoldDB" id="A0A0X1KUH4"/>
<sequence length="34" mass="3921">MFLEFVTINCVTNEPRETLVKIESIEVPEVPTEL</sequence>
<dbReference type="KEGG" id="phy:AJ81_10080"/>